<gene>
    <name evidence="2" type="ORF">BLIN9172_02410</name>
</gene>
<dbReference type="InterPro" id="IPR021560">
    <property type="entry name" value="DUF3021"/>
</dbReference>
<evidence type="ECO:0008006" key="4">
    <source>
        <dbReference type="Google" id="ProtNLM"/>
    </source>
</evidence>
<feature type="transmembrane region" description="Helical" evidence="1">
    <location>
        <begin position="92"/>
        <end position="108"/>
    </location>
</feature>
<accession>A0A2H1JQS5</accession>
<proteinExistence type="predicted"/>
<keyword evidence="1" id="KW-0472">Membrane</keyword>
<dbReference type="Proteomes" id="UP000234641">
    <property type="component" value="Unassembled WGS sequence"/>
</dbReference>
<organism evidence="2 3">
    <name type="scientific">Brevibacterium linens ATCC 9172</name>
    <dbReference type="NCBI Taxonomy" id="1255617"/>
    <lineage>
        <taxon>Bacteria</taxon>
        <taxon>Bacillati</taxon>
        <taxon>Actinomycetota</taxon>
        <taxon>Actinomycetes</taxon>
        <taxon>Micrococcales</taxon>
        <taxon>Brevibacteriaceae</taxon>
        <taxon>Brevibacterium</taxon>
    </lineage>
</organism>
<protein>
    <recommendedName>
        <fullName evidence="4">DUF3021 domain-containing protein</fullName>
    </recommendedName>
</protein>
<evidence type="ECO:0000256" key="1">
    <source>
        <dbReference type="SAM" id="Phobius"/>
    </source>
</evidence>
<reference evidence="2 3" key="1">
    <citation type="submission" date="2017-03" db="EMBL/GenBank/DDBJ databases">
        <authorList>
            <person name="Afonso C.L."/>
            <person name="Miller P.J."/>
            <person name="Scott M.A."/>
            <person name="Spackman E."/>
            <person name="Goraichik I."/>
            <person name="Dimitrov K.M."/>
            <person name="Suarez D.L."/>
            <person name="Swayne D.E."/>
        </authorList>
    </citation>
    <scope>NUCLEOTIDE SEQUENCE [LARGE SCALE GENOMIC DNA]</scope>
    <source>
        <strain evidence="2 3">ATCC 9172</strain>
    </source>
</reference>
<keyword evidence="1" id="KW-1133">Transmembrane helix</keyword>
<evidence type="ECO:0000313" key="3">
    <source>
        <dbReference type="Proteomes" id="UP000234641"/>
    </source>
</evidence>
<sequence>MPGLAPTTLPSVQPVGGFIHGQAAARITGMRQTRPFAISGVITGTVMVAISFFIEDAAQSKSTLVAGLIAAVTIAAIPIYDINSWSLTKRSLVHFLAMLATVFPLLLFSEWFTLPVAISVFLLFGIVGWTIGYVVYRVQEKKQA</sequence>
<dbReference type="EMBL" id="FXYY01000015">
    <property type="protein sequence ID" value="SMX89813.1"/>
    <property type="molecule type" value="Genomic_DNA"/>
</dbReference>
<keyword evidence="1" id="KW-0812">Transmembrane</keyword>
<name>A0A2H1JQS5_BRELN</name>
<dbReference type="AlphaFoldDB" id="A0A2H1JQS5"/>
<feature type="transmembrane region" description="Helical" evidence="1">
    <location>
        <begin position="36"/>
        <end position="54"/>
    </location>
</feature>
<feature type="transmembrane region" description="Helical" evidence="1">
    <location>
        <begin position="114"/>
        <end position="136"/>
    </location>
</feature>
<feature type="transmembrane region" description="Helical" evidence="1">
    <location>
        <begin position="60"/>
        <end position="80"/>
    </location>
</feature>
<dbReference type="Pfam" id="PF11457">
    <property type="entry name" value="DUF3021"/>
    <property type="match status" value="1"/>
</dbReference>
<evidence type="ECO:0000313" key="2">
    <source>
        <dbReference type="EMBL" id="SMX89813.1"/>
    </source>
</evidence>